<accession>A0ABW0JDX0</accession>
<dbReference type="RefSeq" id="WP_377714522.1">
    <property type="nucleotide sequence ID" value="NZ_JBHSMP010000032.1"/>
</dbReference>
<keyword evidence="3" id="KW-1185">Reference proteome</keyword>
<proteinExistence type="predicted"/>
<dbReference type="Proteomes" id="UP001596103">
    <property type="component" value="Unassembled WGS sequence"/>
</dbReference>
<evidence type="ECO:0000313" key="3">
    <source>
        <dbReference type="Proteomes" id="UP001596103"/>
    </source>
</evidence>
<evidence type="ECO:0000313" key="2">
    <source>
        <dbReference type="EMBL" id="MFC5431367.1"/>
    </source>
</evidence>
<sequence>MKHETTMGQAFNTAHGLPPKTGVSLPAKSSRDILESMRAALQAYEPEAKMSNLDYVREMFDLLEKKLKADAKYAKLAELMKEAGIDVKDSALKTMMSKIRAERKVQLVKCPCCQSKVPESQIGEQYRDEISVQAGAVDGSAA</sequence>
<evidence type="ECO:0000256" key="1">
    <source>
        <dbReference type="SAM" id="MobiDB-lite"/>
    </source>
</evidence>
<dbReference type="EMBL" id="JBHSMP010000032">
    <property type="protein sequence ID" value="MFC5431367.1"/>
    <property type="molecule type" value="Genomic_DNA"/>
</dbReference>
<feature type="compositionally biased region" description="Polar residues" evidence="1">
    <location>
        <begin position="1"/>
        <end position="12"/>
    </location>
</feature>
<name>A0ABW0JDX0_9BURK</name>
<gene>
    <name evidence="2" type="ORF">ACFPTO_21560</name>
</gene>
<organism evidence="2 3">
    <name type="scientific">Paraburkholderia denitrificans</name>
    <dbReference type="NCBI Taxonomy" id="694025"/>
    <lineage>
        <taxon>Bacteria</taxon>
        <taxon>Pseudomonadati</taxon>
        <taxon>Pseudomonadota</taxon>
        <taxon>Betaproteobacteria</taxon>
        <taxon>Burkholderiales</taxon>
        <taxon>Burkholderiaceae</taxon>
        <taxon>Paraburkholderia</taxon>
    </lineage>
</organism>
<protein>
    <submittedName>
        <fullName evidence="2">Uncharacterized protein</fullName>
    </submittedName>
</protein>
<feature type="region of interest" description="Disordered" evidence="1">
    <location>
        <begin position="1"/>
        <end position="27"/>
    </location>
</feature>
<comment type="caution">
    <text evidence="2">The sequence shown here is derived from an EMBL/GenBank/DDBJ whole genome shotgun (WGS) entry which is preliminary data.</text>
</comment>
<reference evidence="3" key="1">
    <citation type="journal article" date="2019" name="Int. J. Syst. Evol. Microbiol.">
        <title>The Global Catalogue of Microorganisms (GCM) 10K type strain sequencing project: providing services to taxonomists for standard genome sequencing and annotation.</title>
        <authorList>
            <consortium name="The Broad Institute Genomics Platform"/>
            <consortium name="The Broad Institute Genome Sequencing Center for Infectious Disease"/>
            <person name="Wu L."/>
            <person name="Ma J."/>
        </authorList>
    </citation>
    <scope>NUCLEOTIDE SEQUENCE [LARGE SCALE GENOMIC DNA]</scope>
    <source>
        <strain evidence="3">CCUG 56042</strain>
    </source>
</reference>